<gene>
    <name evidence="1" type="ORF">AVL59_22275</name>
    <name evidence="2" type="ORF">J2Z21_008145</name>
</gene>
<proteinExistence type="predicted"/>
<organism evidence="1 3">
    <name type="scientific">Streptomyces griseochromogenes</name>
    <dbReference type="NCBI Taxonomy" id="68214"/>
    <lineage>
        <taxon>Bacteria</taxon>
        <taxon>Bacillati</taxon>
        <taxon>Actinomycetota</taxon>
        <taxon>Actinomycetes</taxon>
        <taxon>Kitasatosporales</taxon>
        <taxon>Streptomycetaceae</taxon>
        <taxon>Streptomyces</taxon>
    </lineage>
</organism>
<dbReference type="KEGG" id="sgs:AVL59_22275"/>
<name>A0A1B1AZC5_9ACTN</name>
<dbReference type="RefSeq" id="WP_067307227.1">
    <property type="nucleotide sequence ID" value="NZ_CP016279.1"/>
</dbReference>
<dbReference type="Proteomes" id="UP001519309">
    <property type="component" value="Unassembled WGS sequence"/>
</dbReference>
<dbReference type="EMBL" id="CP016279">
    <property type="protein sequence ID" value="ANP51933.1"/>
    <property type="molecule type" value="Genomic_DNA"/>
</dbReference>
<sequence>MTLDINALQTLEGEDPAGLSDCWFTCASTDGKFVKVFDTTAKPPFKVTVDITGGNGSINATVKAG</sequence>
<dbReference type="EMBL" id="JAGGLP010000027">
    <property type="protein sequence ID" value="MBP2055132.1"/>
    <property type="molecule type" value="Genomic_DNA"/>
</dbReference>
<evidence type="ECO:0000313" key="2">
    <source>
        <dbReference type="EMBL" id="MBP2055132.1"/>
    </source>
</evidence>
<keyword evidence="4" id="KW-1185">Reference proteome</keyword>
<evidence type="ECO:0000313" key="3">
    <source>
        <dbReference type="Proteomes" id="UP000092659"/>
    </source>
</evidence>
<dbReference type="Proteomes" id="UP000092659">
    <property type="component" value="Chromosome"/>
</dbReference>
<dbReference type="STRING" id="68214.AVL59_22275"/>
<dbReference type="NCBIfam" id="NF038157">
    <property type="entry name" value="lanti_ALQxL"/>
    <property type="match status" value="1"/>
</dbReference>
<dbReference type="AlphaFoldDB" id="A0A1B1AZC5"/>
<protein>
    <submittedName>
        <fullName evidence="1">Uncharacterized protein</fullName>
    </submittedName>
</protein>
<evidence type="ECO:0000313" key="4">
    <source>
        <dbReference type="Proteomes" id="UP001519309"/>
    </source>
</evidence>
<accession>A0A1B1AZC5</accession>
<reference evidence="1 3" key="1">
    <citation type="submission" date="2016-06" db="EMBL/GenBank/DDBJ databases">
        <title>Complete genome sequence of Streptomyces griseochromogenes ATCC 14511, the Blasticidin S producer.</title>
        <authorList>
            <person name="Wu L."/>
        </authorList>
    </citation>
    <scope>NUCLEOTIDE SEQUENCE [LARGE SCALE GENOMIC DNA]</scope>
    <source>
        <strain evidence="1 3">ATCC 14511</strain>
    </source>
</reference>
<reference evidence="2 4" key="2">
    <citation type="submission" date="2021-03" db="EMBL/GenBank/DDBJ databases">
        <title>Genomic Encyclopedia of Type Strains, Phase IV (KMG-IV): sequencing the most valuable type-strain genomes for metagenomic binning, comparative biology and taxonomic classification.</title>
        <authorList>
            <person name="Goeker M."/>
        </authorList>
    </citation>
    <scope>NUCLEOTIDE SEQUENCE [LARGE SCALE GENOMIC DNA]</scope>
    <source>
        <strain evidence="2 4">DSM 40499</strain>
    </source>
</reference>
<evidence type="ECO:0000313" key="1">
    <source>
        <dbReference type="EMBL" id="ANP51933.1"/>
    </source>
</evidence>